<organism evidence="2 3">
    <name type="scientific">Megaselia scalaris</name>
    <name type="common">Humpbacked fly</name>
    <name type="synonym">Phora scalaris</name>
    <dbReference type="NCBI Taxonomy" id="36166"/>
    <lineage>
        <taxon>Eukaryota</taxon>
        <taxon>Metazoa</taxon>
        <taxon>Ecdysozoa</taxon>
        <taxon>Arthropoda</taxon>
        <taxon>Hexapoda</taxon>
        <taxon>Insecta</taxon>
        <taxon>Pterygota</taxon>
        <taxon>Neoptera</taxon>
        <taxon>Endopterygota</taxon>
        <taxon>Diptera</taxon>
        <taxon>Brachycera</taxon>
        <taxon>Muscomorpha</taxon>
        <taxon>Platypezoidea</taxon>
        <taxon>Phoridae</taxon>
        <taxon>Megaseliini</taxon>
        <taxon>Megaselia</taxon>
    </lineage>
</organism>
<feature type="coiled-coil region" evidence="1">
    <location>
        <begin position="104"/>
        <end position="145"/>
    </location>
</feature>
<dbReference type="HOGENOM" id="CLU_1422999_0_0_1"/>
<reference evidence="3" key="1">
    <citation type="submission" date="2013-02" db="EMBL/GenBank/DDBJ databases">
        <authorList>
            <person name="Hughes D."/>
        </authorList>
    </citation>
    <scope>NUCLEOTIDE SEQUENCE</scope>
    <source>
        <strain>Durham</strain>
        <strain evidence="3">NC isolate 2 -- Noor lab</strain>
    </source>
</reference>
<name>T1GA88_MEGSC</name>
<protein>
    <submittedName>
        <fullName evidence="2">Uncharacterized protein</fullName>
    </submittedName>
</protein>
<dbReference type="EMBL" id="CAQQ02003493">
    <property type="status" value="NOT_ANNOTATED_CDS"/>
    <property type="molecule type" value="Genomic_DNA"/>
</dbReference>
<evidence type="ECO:0000256" key="1">
    <source>
        <dbReference type="SAM" id="Coils"/>
    </source>
</evidence>
<dbReference type="EnsemblMetazoa" id="MESCA000138-RA">
    <property type="protein sequence ID" value="MESCA000138-PA"/>
    <property type="gene ID" value="MESCA000138"/>
</dbReference>
<keyword evidence="3" id="KW-1185">Reference proteome</keyword>
<accession>T1GA88</accession>
<dbReference type="Proteomes" id="UP000015102">
    <property type="component" value="Unassembled WGS sequence"/>
</dbReference>
<proteinExistence type="predicted"/>
<dbReference type="AlphaFoldDB" id="T1GA88"/>
<evidence type="ECO:0000313" key="3">
    <source>
        <dbReference type="Proteomes" id="UP000015102"/>
    </source>
</evidence>
<sequence length="191" mass="22293">MNKELDHIGEVTNAGDLKEKLQEAEDAKTSVEAILLERNSLLQETCEEWDQCEKKVKDIRAWIEKTETLWTPHNTKRNLYVHFRNGIGGDPRISENVDDLLKVLDELNDLVKTKTSSLEETLQQIDVYQQQMQTLRQKIIQEEQQLRLVIAPTYLPHDRERALAEQQITSRNERIKLLIHRGTPDDTILDL</sequence>
<dbReference type="STRING" id="36166.T1GA88"/>
<keyword evidence="1" id="KW-0175">Coiled coil</keyword>
<evidence type="ECO:0000313" key="2">
    <source>
        <dbReference type="EnsemblMetazoa" id="MESCA000138-PA"/>
    </source>
</evidence>
<reference evidence="2" key="2">
    <citation type="submission" date="2015-06" db="UniProtKB">
        <authorList>
            <consortium name="EnsemblMetazoa"/>
        </authorList>
    </citation>
    <scope>IDENTIFICATION</scope>
</reference>
<dbReference type="EMBL" id="CAQQ02003492">
    <property type="status" value="NOT_ANNOTATED_CDS"/>
    <property type="molecule type" value="Genomic_DNA"/>
</dbReference>